<dbReference type="Proteomes" id="UP000252893">
    <property type="component" value="Unassembled WGS sequence"/>
</dbReference>
<name>A0A366DKC1_9HYPH</name>
<dbReference type="InterPro" id="IPR019289">
    <property type="entry name" value="Phage_tail_E/E"/>
</dbReference>
<accession>A0A366DKC1</accession>
<proteinExistence type="predicted"/>
<dbReference type="OrthoDB" id="7870527at2"/>
<gene>
    <name evidence="2" type="ORF">DFR47_11384</name>
</gene>
<feature type="region of interest" description="Disordered" evidence="1">
    <location>
        <begin position="122"/>
        <end position="143"/>
    </location>
</feature>
<dbReference type="EMBL" id="QNRH01000013">
    <property type="protein sequence ID" value="RBO90523.1"/>
    <property type="molecule type" value="Genomic_DNA"/>
</dbReference>
<feature type="compositionally biased region" description="Polar residues" evidence="1">
    <location>
        <begin position="132"/>
        <end position="143"/>
    </location>
</feature>
<keyword evidence="3" id="KW-1185">Reference proteome</keyword>
<comment type="caution">
    <text evidence="2">The sequence shown here is derived from an EMBL/GenBank/DDBJ whole genome shotgun (WGS) entry which is preliminary data.</text>
</comment>
<reference evidence="2 3" key="1">
    <citation type="submission" date="2018-06" db="EMBL/GenBank/DDBJ databases">
        <title>Genomic Encyclopedia of Type Strains, Phase IV (KMG-IV): sequencing the most valuable type-strain genomes for metagenomic binning, comparative biology and taxonomic classification.</title>
        <authorList>
            <person name="Goeker M."/>
        </authorList>
    </citation>
    <scope>NUCLEOTIDE SEQUENCE [LARGE SCALE GENOMIC DNA]</scope>
    <source>
        <strain evidence="2 3">DSM 25619</strain>
    </source>
</reference>
<dbReference type="RefSeq" id="WP_113946272.1">
    <property type="nucleotide sequence ID" value="NZ_JBHEEG010000005.1"/>
</dbReference>
<dbReference type="AlphaFoldDB" id="A0A366DKC1"/>
<evidence type="ECO:0000313" key="3">
    <source>
        <dbReference type="Proteomes" id="UP000252893"/>
    </source>
</evidence>
<evidence type="ECO:0000256" key="1">
    <source>
        <dbReference type="SAM" id="MobiDB-lite"/>
    </source>
</evidence>
<evidence type="ECO:0000313" key="2">
    <source>
        <dbReference type="EMBL" id="RBO90523.1"/>
    </source>
</evidence>
<organism evidence="2 3">
    <name type="scientific">Pseudochrobactrum asaccharolyticum</name>
    <dbReference type="NCBI Taxonomy" id="354351"/>
    <lineage>
        <taxon>Bacteria</taxon>
        <taxon>Pseudomonadati</taxon>
        <taxon>Pseudomonadota</taxon>
        <taxon>Alphaproteobacteria</taxon>
        <taxon>Hyphomicrobiales</taxon>
        <taxon>Brucellaceae</taxon>
        <taxon>Pseudochrobactrum</taxon>
    </lineage>
</organism>
<protein>
    <submittedName>
        <fullName evidence="2">Tail assembly chaperone E/41/14-like protein</fullName>
    </submittedName>
</protein>
<sequence>MNQVSKSLTVEQVAAIEARNKAKADVVLPEFIAPVEQRTYTVKLEFPVTYNGETISEVTIRRPLMREWRNYLRDCKDAVDAEGPGADDYVDQPWVSIPAVVLENLDFNDASNVEAAQEGFFARSSLPPAAGQESQQTSKTGNQ</sequence>
<dbReference type="Pfam" id="PF10109">
    <property type="entry name" value="Phage_TAC_7"/>
    <property type="match status" value="1"/>
</dbReference>